<protein>
    <recommendedName>
        <fullName evidence="20">Nitrite reductase [NAD(P)H]</fullName>
        <ecNumber evidence="19">1.7.1.4</ecNumber>
    </recommendedName>
</protein>
<proteinExistence type="inferred from homology"/>
<dbReference type="InterPro" id="IPR045854">
    <property type="entry name" value="NO2/SO3_Rdtase_4Fe4S_sf"/>
</dbReference>
<evidence type="ECO:0000256" key="10">
    <source>
        <dbReference type="ARBA" id="ARBA00022723"/>
    </source>
</evidence>
<evidence type="ECO:0000256" key="16">
    <source>
        <dbReference type="ARBA" id="ARBA00034078"/>
    </source>
</evidence>
<dbReference type="InterPro" id="IPR036922">
    <property type="entry name" value="Rieske_2Fe-2S_sf"/>
</dbReference>
<dbReference type="Pfam" id="PF03460">
    <property type="entry name" value="NIR_SIR_ferr"/>
    <property type="match status" value="1"/>
</dbReference>
<comment type="caution">
    <text evidence="23">The sequence shown here is derived from an EMBL/GenBank/DDBJ whole genome shotgun (WGS) entry which is preliminary data.</text>
</comment>
<feature type="region of interest" description="Disordered" evidence="21">
    <location>
        <begin position="1111"/>
        <end position="1131"/>
    </location>
</feature>
<feature type="region of interest" description="Disordered" evidence="21">
    <location>
        <begin position="1"/>
        <end position="30"/>
    </location>
</feature>
<reference evidence="23 24" key="1">
    <citation type="journal article" date="2014" name="Genome Announc.">
        <title>Genome sequence of the basidiomycetous fungus Pseudozyma aphidis DSM70725, an efficient producer of biosurfactant mannosylerythritol lipids.</title>
        <authorList>
            <person name="Lorenz S."/>
            <person name="Guenther M."/>
            <person name="Grumaz C."/>
            <person name="Rupp S."/>
            <person name="Zibek S."/>
            <person name="Sohn K."/>
        </authorList>
    </citation>
    <scope>NUCLEOTIDE SEQUENCE [LARGE SCALE GENOMIC DNA]</scope>
    <source>
        <strain evidence="24">ATCC 32657 / CBS 517.83 / DSM 70725 / JCM 10318 / NBRC 10182 / NRRL Y-7954 / St-0401</strain>
    </source>
</reference>
<evidence type="ECO:0000256" key="5">
    <source>
        <dbReference type="ARBA" id="ARBA00010429"/>
    </source>
</evidence>
<dbReference type="PANTHER" id="PTHR43809">
    <property type="entry name" value="NITRITE REDUCTASE (NADH) LARGE SUBUNIT"/>
    <property type="match status" value="1"/>
</dbReference>
<dbReference type="InterPro" id="IPR012748">
    <property type="entry name" value="Rieske-like_NirD"/>
</dbReference>
<dbReference type="InterPro" id="IPR006067">
    <property type="entry name" value="NO2/SO3_Rdtase_4Fe4S_dom"/>
</dbReference>
<dbReference type="InterPro" id="IPR005117">
    <property type="entry name" value="NiRdtase/SiRdtase_haem-b_fer"/>
</dbReference>
<dbReference type="Pfam" id="PF01077">
    <property type="entry name" value="NIR_SIR"/>
    <property type="match status" value="1"/>
</dbReference>
<keyword evidence="15" id="KW-0534">Nitrate assimilation</keyword>
<evidence type="ECO:0000256" key="7">
    <source>
        <dbReference type="ARBA" id="ARBA00022617"/>
    </source>
</evidence>
<evidence type="ECO:0000256" key="9">
    <source>
        <dbReference type="ARBA" id="ARBA00022714"/>
    </source>
</evidence>
<dbReference type="InterPro" id="IPR036136">
    <property type="entry name" value="Nit/Sulf_reduc_fer-like_dom_sf"/>
</dbReference>
<evidence type="ECO:0000256" key="6">
    <source>
        <dbReference type="ARBA" id="ARBA00022485"/>
    </source>
</evidence>
<evidence type="ECO:0000256" key="8">
    <source>
        <dbReference type="ARBA" id="ARBA00022630"/>
    </source>
</evidence>
<comment type="catalytic activity">
    <reaction evidence="18">
        <text>NH4(+) + 3 NADP(+) + 2 H2O = nitrite + 3 NADPH + 5 H(+)</text>
        <dbReference type="Rhea" id="RHEA:24632"/>
        <dbReference type="ChEBI" id="CHEBI:15377"/>
        <dbReference type="ChEBI" id="CHEBI:15378"/>
        <dbReference type="ChEBI" id="CHEBI:16301"/>
        <dbReference type="ChEBI" id="CHEBI:28938"/>
        <dbReference type="ChEBI" id="CHEBI:57783"/>
        <dbReference type="ChEBI" id="CHEBI:58349"/>
        <dbReference type="EC" id="1.7.1.4"/>
    </reaction>
</comment>
<evidence type="ECO:0000256" key="4">
    <source>
        <dbReference type="ARBA" id="ARBA00005096"/>
    </source>
</evidence>
<dbReference type="GO" id="GO:0020037">
    <property type="term" value="F:heme binding"/>
    <property type="evidence" value="ECO:0007669"/>
    <property type="project" value="InterPro"/>
</dbReference>
<evidence type="ECO:0000313" key="24">
    <source>
        <dbReference type="Proteomes" id="UP000019462"/>
    </source>
</evidence>
<dbReference type="Proteomes" id="UP000019462">
    <property type="component" value="Unassembled WGS sequence"/>
</dbReference>
<evidence type="ECO:0000256" key="20">
    <source>
        <dbReference type="ARBA" id="ARBA00070300"/>
    </source>
</evidence>
<dbReference type="GO" id="GO:0042128">
    <property type="term" value="P:nitrate assimilation"/>
    <property type="evidence" value="ECO:0007669"/>
    <property type="project" value="UniProtKB-UniPathway"/>
</dbReference>
<dbReference type="PRINTS" id="PR00368">
    <property type="entry name" value="FADPNR"/>
</dbReference>
<dbReference type="InterPro" id="IPR023753">
    <property type="entry name" value="FAD/NAD-binding_dom"/>
</dbReference>
<evidence type="ECO:0000256" key="14">
    <source>
        <dbReference type="ARBA" id="ARBA00023014"/>
    </source>
</evidence>
<dbReference type="SUPFAM" id="SSF56014">
    <property type="entry name" value="Nitrite and sulphite reductase 4Fe-4S domain-like"/>
    <property type="match status" value="1"/>
</dbReference>
<evidence type="ECO:0000256" key="3">
    <source>
        <dbReference type="ARBA" id="ARBA00001974"/>
    </source>
</evidence>
<dbReference type="NCBIfam" id="TIGR02378">
    <property type="entry name" value="nirD_assim_sml"/>
    <property type="match status" value="1"/>
</dbReference>
<comment type="cofactor">
    <cofactor evidence="1">
        <name>siroheme</name>
        <dbReference type="ChEBI" id="CHEBI:60052"/>
    </cofactor>
</comment>
<feature type="compositionally biased region" description="Low complexity" evidence="21">
    <location>
        <begin position="8"/>
        <end position="28"/>
    </location>
</feature>
<dbReference type="SUPFAM" id="SSF55124">
    <property type="entry name" value="Nitrite/Sulfite reductase N-terminal domain-like"/>
    <property type="match status" value="1"/>
</dbReference>
<dbReference type="FunFam" id="1.10.10.1100:FF:000002">
    <property type="entry name" value="Nitrite reductase large subunit"/>
    <property type="match status" value="1"/>
</dbReference>
<evidence type="ECO:0000256" key="12">
    <source>
        <dbReference type="ARBA" id="ARBA00023002"/>
    </source>
</evidence>
<accession>W3VTE9</accession>
<dbReference type="Pfam" id="PF13806">
    <property type="entry name" value="Rieske_2"/>
    <property type="match status" value="1"/>
</dbReference>
<dbReference type="EC" id="1.7.1.4" evidence="19"/>
<dbReference type="HOGENOM" id="CLU_003291_0_0_1"/>
<keyword evidence="14" id="KW-0411">Iron-sulfur</keyword>
<dbReference type="PROSITE" id="PS00365">
    <property type="entry name" value="NIR_SIR"/>
    <property type="match status" value="1"/>
</dbReference>
<comment type="catalytic activity">
    <reaction evidence="17">
        <text>NH4(+) + 3 NAD(+) + 2 H2O = nitrite + 3 NADH + 5 H(+)</text>
        <dbReference type="Rhea" id="RHEA:24628"/>
        <dbReference type="ChEBI" id="CHEBI:15377"/>
        <dbReference type="ChEBI" id="CHEBI:15378"/>
        <dbReference type="ChEBI" id="CHEBI:16301"/>
        <dbReference type="ChEBI" id="CHEBI:28938"/>
        <dbReference type="ChEBI" id="CHEBI:57540"/>
        <dbReference type="ChEBI" id="CHEBI:57945"/>
        <dbReference type="EC" id="1.7.1.4"/>
    </reaction>
</comment>
<comment type="cofactor">
    <cofactor evidence="2">
        <name>[4Fe-4S] cluster</name>
        <dbReference type="ChEBI" id="CHEBI:49883"/>
    </cofactor>
</comment>
<dbReference type="Gene3D" id="2.102.10.10">
    <property type="entry name" value="Rieske [2Fe-2S] iron-sulphur domain"/>
    <property type="match status" value="1"/>
</dbReference>
<keyword evidence="9" id="KW-0001">2Fe-2S</keyword>
<evidence type="ECO:0000259" key="22">
    <source>
        <dbReference type="PROSITE" id="PS51296"/>
    </source>
</evidence>
<dbReference type="OrthoDB" id="432169at2759"/>
<keyword evidence="8" id="KW-0285">Flavoprotein</keyword>
<evidence type="ECO:0000256" key="21">
    <source>
        <dbReference type="SAM" id="MobiDB-lite"/>
    </source>
</evidence>
<evidence type="ECO:0000256" key="19">
    <source>
        <dbReference type="ARBA" id="ARBA00066907"/>
    </source>
</evidence>
<dbReference type="InterPro" id="IPR052034">
    <property type="entry name" value="NasD-like"/>
</dbReference>
<organism evidence="23 24">
    <name type="scientific">Moesziomyces aphidis</name>
    <name type="common">Pseudozyma aphidis</name>
    <dbReference type="NCBI Taxonomy" id="84754"/>
    <lineage>
        <taxon>Eukaryota</taxon>
        <taxon>Fungi</taxon>
        <taxon>Dikarya</taxon>
        <taxon>Basidiomycota</taxon>
        <taxon>Ustilaginomycotina</taxon>
        <taxon>Ustilaginomycetes</taxon>
        <taxon>Ustilaginales</taxon>
        <taxon>Ustilaginaceae</taxon>
        <taxon>Moesziomyces</taxon>
    </lineage>
</organism>
<evidence type="ECO:0000256" key="18">
    <source>
        <dbReference type="ARBA" id="ARBA00051413"/>
    </source>
</evidence>
<dbReference type="InterPro" id="IPR006066">
    <property type="entry name" value="NO2/SO3_Rdtase_FeS/sirohaem_BS"/>
</dbReference>
<dbReference type="FunFam" id="3.30.413.10:FF:000007">
    <property type="entry name" value="Nitrite reductase [NAD(P)H] large subunit"/>
    <property type="match status" value="1"/>
</dbReference>
<keyword evidence="13" id="KW-0408">Iron</keyword>
<evidence type="ECO:0000256" key="13">
    <source>
        <dbReference type="ARBA" id="ARBA00023004"/>
    </source>
</evidence>
<keyword evidence="11" id="KW-0274">FAD</keyword>
<dbReference type="SUPFAM" id="SSF50022">
    <property type="entry name" value="ISP domain"/>
    <property type="match status" value="1"/>
</dbReference>
<dbReference type="PANTHER" id="PTHR43809:SF1">
    <property type="entry name" value="NITRITE REDUCTASE (NADH) LARGE SUBUNIT"/>
    <property type="match status" value="1"/>
</dbReference>
<dbReference type="AlphaFoldDB" id="W3VTE9"/>
<evidence type="ECO:0000256" key="17">
    <source>
        <dbReference type="ARBA" id="ARBA00050114"/>
    </source>
</evidence>
<keyword evidence="12" id="KW-0560">Oxidoreductase</keyword>
<evidence type="ECO:0000256" key="1">
    <source>
        <dbReference type="ARBA" id="ARBA00001929"/>
    </source>
</evidence>
<dbReference type="Pfam" id="PF04324">
    <property type="entry name" value="Fer2_BFD"/>
    <property type="match status" value="1"/>
</dbReference>
<feature type="domain" description="Rieske" evidence="22">
    <location>
        <begin position="955"/>
        <end position="1065"/>
    </location>
</feature>
<dbReference type="GO" id="GO:0051537">
    <property type="term" value="F:2 iron, 2 sulfur cluster binding"/>
    <property type="evidence" value="ECO:0007669"/>
    <property type="project" value="UniProtKB-KW"/>
</dbReference>
<sequence>MAPVPTETAGWTASGPTSSASGSTRATTPELSLVSKTRKKACVVGLGMVGIAFIEKLLKYDLQGGRDEWEITVFGEEPHIAYNRVGLTQYFANRSIESLYLNELNWYSSHAKGKLTYHTSDPVVAIDAEKKQVRTQRGIEFSYDECILATGSDASLPPYITRDQFYSTKGTFVYRTIKDLDDIIAYAVDAPKTLGRRIRKAGVIGGGLLGLEAAKALLDLEEVDQVVLVERNRWVLSRQLDQEGGTLVLQKVRDLGVEVLLQGRVRDLIWSEDGRLTAMMMQGNDGNPDEPFDVDMLVFAVGIKPRDELSNQVPGLEVQKRGGGFVVDDQLRTGVPGVYAIGECASFEDQTYGLIAPGIEMAEVLAFNLTEGPHHAMRKMKSPDVSTKLKLMGVDVASFGDFFADQGKISKPLPVSGAPKRGKVSAAAVSMTADEVKKSVKALTYRDPFSDVYKKYIFTADGKYLLGGMMVGDVKDYVKLVALCNKGAAIEKPPAELIIGAKKEGEEEGDDLPDEAQVCSCHNVTKGDLIRCVKDGGVRSVGEMKSSTKCGTGCGGCLPLSQSILNKALKEAGVEISNHLCPHFAYTRQELYQIIKFKKLKDFTSAMQAVGKKADSLGCEVCRPAVGSILSSLYNDWIMNPQQRQTQDTNDRYLANVQRDGTYSVVPRLPAGEVTPAGLKVIGEVAEEYGLYTKITGGQRIDMFGAKKQDLPAIWEKLVNAGFESGHAYGKALRTVKSCVGSTWCRYGVGDSVGLAHELETRYKGLRAPHKFKGGVSGCVRECAEAQGKDFGLIATTKGWNVYVGGNGGAKPRHAELIAEDVTRREAIKILDRFILFYIRSADKLERTARWIEKFPGGLKGLKEVIVDDKLGICQDLEREMEVLVGTYHCEWTKVVRDPARQKAFRQFINTDETQEVSEKLSEREQQRPVDWPTESGPLHFSILDVAKEAVWEWRAVCKYSDLDPQVDSPSSATIKYGDTQIAVWNIPGRGVRAAQNMCPHRRAFVLADGLVGEDDKGREYVSCPLHKRNYILSAKAEEEGGKCNDGDYSIMTFETKLDKDQDLVFLKLPPTEALDAVLSTSKWMLRRATEESDALAGGQSHSVEITGPLDMDQLESSSGPKRGSGSVTAPIKASCGEASLDWSSMTKVRELKPQENLADLSGGSGGNSADDPGAPLLLLATNQSTRKSASALNATPPVTFGKVSRAEAHLDSSAAGQQESALATAASRALVPGAQAQPLCCLPRDTH</sequence>
<dbReference type="PROSITE" id="PS51296">
    <property type="entry name" value="RIESKE"/>
    <property type="match status" value="1"/>
</dbReference>
<evidence type="ECO:0000256" key="2">
    <source>
        <dbReference type="ARBA" id="ARBA00001966"/>
    </source>
</evidence>
<dbReference type="InterPro" id="IPR007419">
    <property type="entry name" value="BFD-like_2Fe2S-bd_dom"/>
</dbReference>
<dbReference type="InterPro" id="IPR041854">
    <property type="entry name" value="BFD-like_2Fe2S-bd_dom_sf"/>
</dbReference>
<evidence type="ECO:0000256" key="15">
    <source>
        <dbReference type="ARBA" id="ARBA00023063"/>
    </source>
</evidence>
<evidence type="ECO:0000256" key="11">
    <source>
        <dbReference type="ARBA" id="ARBA00022827"/>
    </source>
</evidence>
<comment type="cofactor">
    <cofactor evidence="16">
        <name>[2Fe-2S] cluster</name>
        <dbReference type="ChEBI" id="CHEBI:190135"/>
    </cofactor>
</comment>
<comment type="cofactor">
    <cofactor evidence="3">
        <name>FAD</name>
        <dbReference type="ChEBI" id="CHEBI:57692"/>
    </cofactor>
</comment>
<dbReference type="Gene3D" id="1.10.10.1100">
    <property type="entry name" value="BFD-like [2Fe-2S]-binding domain"/>
    <property type="match status" value="1"/>
</dbReference>
<dbReference type="PRINTS" id="PR00397">
    <property type="entry name" value="SIROHAEM"/>
</dbReference>
<dbReference type="Gene3D" id="3.30.413.10">
    <property type="entry name" value="Sulfite Reductase Hemoprotein, domain 1"/>
    <property type="match status" value="1"/>
</dbReference>
<comment type="pathway">
    <text evidence="4">Nitrogen metabolism; nitrate reduction (assimilation).</text>
</comment>
<keyword evidence="6" id="KW-0004">4Fe-4S</keyword>
<keyword evidence="24" id="KW-1185">Reference proteome</keyword>
<comment type="similarity">
    <text evidence="5">Belongs to the nitrite and sulfite reductase 4Fe-4S domain family.</text>
</comment>
<dbReference type="GO" id="GO:0051539">
    <property type="term" value="F:4 iron, 4 sulfur cluster binding"/>
    <property type="evidence" value="ECO:0007669"/>
    <property type="project" value="UniProtKB-KW"/>
</dbReference>
<dbReference type="InterPro" id="IPR017941">
    <property type="entry name" value="Rieske_2Fe-2S"/>
</dbReference>
<dbReference type="EMBL" id="AWNI01000007">
    <property type="protein sequence ID" value="ETS64086.1"/>
    <property type="molecule type" value="Genomic_DNA"/>
</dbReference>
<gene>
    <name evidence="23" type="ORF">PaG_01321</name>
</gene>
<keyword evidence="10" id="KW-0479">Metal-binding</keyword>
<dbReference type="GO" id="GO:0008942">
    <property type="term" value="F:nitrite reductase [NAD(P)H] activity"/>
    <property type="evidence" value="ECO:0007669"/>
    <property type="project" value="UniProtKB-EC"/>
</dbReference>
<dbReference type="InterPro" id="IPR036188">
    <property type="entry name" value="FAD/NAD-bd_sf"/>
</dbReference>
<dbReference type="CDD" id="cd19944">
    <property type="entry name" value="NirB_Fer2_BFD-like_2"/>
    <property type="match status" value="1"/>
</dbReference>
<keyword evidence="7" id="KW-0349">Heme</keyword>
<dbReference type="CDD" id="cd03529">
    <property type="entry name" value="Rieske_NirD"/>
    <property type="match status" value="1"/>
</dbReference>
<evidence type="ECO:0000313" key="23">
    <source>
        <dbReference type="EMBL" id="ETS64086.1"/>
    </source>
</evidence>
<dbReference type="GO" id="GO:0046872">
    <property type="term" value="F:metal ion binding"/>
    <property type="evidence" value="ECO:0007669"/>
    <property type="project" value="UniProtKB-KW"/>
</dbReference>
<dbReference type="SUPFAM" id="SSF51905">
    <property type="entry name" value="FAD/NAD(P)-binding domain"/>
    <property type="match status" value="1"/>
</dbReference>
<name>W3VTE9_MOEAP</name>
<dbReference type="Gene3D" id="3.50.50.60">
    <property type="entry name" value="FAD/NAD(P)-binding domain"/>
    <property type="match status" value="2"/>
</dbReference>
<dbReference type="UniPathway" id="UPA00653"/>
<dbReference type="GO" id="GO:0015980">
    <property type="term" value="P:energy derivation by oxidation of organic compounds"/>
    <property type="evidence" value="ECO:0007669"/>
    <property type="project" value="UniProtKB-ARBA"/>
</dbReference>
<dbReference type="Pfam" id="PF07992">
    <property type="entry name" value="Pyr_redox_2"/>
    <property type="match status" value="1"/>
</dbReference>